<proteinExistence type="predicted"/>
<dbReference type="AlphaFoldDB" id="A0A8J4M6C3"/>
<organism evidence="1">
    <name type="scientific">Acidicaldus sp</name>
    <dbReference type="NCBI Taxonomy" id="1872105"/>
    <lineage>
        <taxon>Bacteria</taxon>
        <taxon>Pseudomonadati</taxon>
        <taxon>Pseudomonadota</taxon>
        <taxon>Alphaproteobacteria</taxon>
        <taxon>Acetobacterales</taxon>
        <taxon>Acetobacteraceae</taxon>
        <taxon>Acidicaldus</taxon>
    </lineage>
</organism>
<name>A0A8J4M6C3_9PROT</name>
<accession>A0A8J4M6C3</accession>
<sequence>MSGISGLPPIPMYELYSKNETQYADAAAKSNPSTALAVQYLRSQAPNLTTPTALLQNYRALQVVLGAFNMSGMINEQGLLKQLMTQNPAAPNSLVQQLANPTYLNFAKVMANWNPPPLTNPQTLANITQQYETNQFEASADQQSPGMQAALYFTRTIGAVTTIPEILADPTLLNVAETALGLPVQFGLLNYNQQVNILSKSLDLTKFQNPSYVNQFVQKFLVLNQENPQTPAQPATVSDLIGSGASGGGILSLFA</sequence>
<protein>
    <submittedName>
        <fullName evidence="1">DUF1217 domain-containing protein</fullName>
    </submittedName>
</protein>
<dbReference type="InterPro" id="IPR023157">
    <property type="entry name" value="AGR-C-984p-like_sf"/>
</dbReference>
<dbReference type="InterPro" id="IPR010626">
    <property type="entry name" value="DUF1217"/>
</dbReference>
<dbReference type="SUPFAM" id="SSF158837">
    <property type="entry name" value="AGR C 984p-like"/>
    <property type="match status" value="1"/>
</dbReference>
<dbReference type="Gene3D" id="1.10.3700.10">
    <property type="entry name" value="AGR C 984p-like"/>
    <property type="match status" value="1"/>
</dbReference>
<evidence type="ECO:0000313" key="1">
    <source>
        <dbReference type="EMBL" id="HGC43631.1"/>
    </source>
</evidence>
<dbReference type="Pfam" id="PF06748">
    <property type="entry name" value="DUF1217"/>
    <property type="match status" value="1"/>
</dbReference>
<reference evidence="1" key="1">
    <citation type="journal article" date="2020" name="mSystems">
        <title>Genome- and Community-Level Interaction Insights into Carbon Utilization and Element Cycling Functions of Hydrothermarchaeota in Hydrothermal Sediment.</title>
        <authorList>
            <person name="Zhou Z."/>
            <person name="Liu Y."/>
            <person name="Xu W."/>
            <person name="Pan J."/>
            <person name="Luo Z.H."/>
            <person name="Li M."/>
        </authorList>
    </citation>
    <scope>NUCLEOTIDE SEQUENCE</scope>
    <source>
        <strain evidence="1">SpSt-997</strain>
    </source>
</reference>
<dbReference type="EMBL" id="DTQM01000202">
    <property type="protein sequence ID" value="HGC43631.1"/>
    <property type="molecule type" value="Genomic_DNA"/>
</dbReference>
<gene>
    <name evidence="1" type="ORF">ENY07_10495</name>
</gene>
<comment type="caution">
    <text evidence="1">The sequence shown here is derived from an EMBL/GenBank/DDBJ whole genome shotgun (WGS) entry which is preliminary data.</text>
</comment>